<proteinExistence type="predicted"/>
<evidence type="ECO:0000313" key="2">
    <source>
        <dbReference type="EMBL" id="GAB86959.1"/>
    </source>
</evidence>
<accession>A0ABQ0HXE9</accession>
<feature type="region of interest" description="Disordered" evidence="1">
    <location>
        <begin position="1"/>
        <end position="88"/>
    </location>
</feature>
<evidence type="ECO:0000256" key="1">
    <source>
        <dbReference type="SAM" id="MobiDB-lite"/>
    </source>
</evidence>
<organism evidence="2 3">
    <name type="scientific">Gordonia rubripertincta NBRC 101908</name>
    <dbReference type="NCBI Taxonomy" id="1077975"/>
    <lineage>
        <taxon>Bacteria</taxon>
        <taxon>Bacillati</taxon>
        <taxon>Actinomycetota</taxon>
        <taxon>Actinomycetes</taxon>
        <taxon>Mycobacteriales</taxon>
        <taxon>Gordoniaceae</taxon>
        <taxon>Gordonia</taxon>
    </lineage>
</organism>
<gene>
    <name evidence="2" type="ORF">GORBP_087_00010</name>
</gene>
<comment type="caution">
    <text evidence="2">The sequence shown here is derived from an EMBL/GenBank/DDBJ whole genome shotgun (WGS) entry which is preliminary data.</text>
</comment>
<reference evidence="2 3" key="1">
    <citation type="submission" date="2012-08" db="EMBL/GenBank/DDBJ databases">
        <title>Whole genome shotgun sequence of Gordonia rubripertincta NBRC 101908.</title>
        <authorList>
            <person name="Takarada H."/>
            <person name="Hosoyama A."/>
            <person name="Tsuchikane K."/>
            <person name="Katsumata H."/>
            <person name="Baba S."/>
            <person name="Ohji S."/>
            <person name="Yamazaki S."/>
            <person name="Fujita N."/>
        </authorList>
    </citation>
    <scope>NUCLEOTIDE SEQUENCE [LARGE SCALE GENOMIC DNA]</scope>
    <source>
        <strain evidence="2 3">NBRC 101908</strain>
    </source>
</reference>
<dbReference type="Proteomes" id="UP000010744">
    <property type="component" value="Unassembled WGS sequence"/>
</dbReference>
<dbReference type="EMBL" id="BAHB01000087">
    <property type="protein sequence ID" value="GAB86959.1"/>
    <property type="molecule type" value="Genomic_DNA"/>
</dbReference>
<evidence type="ECO:0000313" key="3">
    <source>
        <dbReference type="Proteomes" id="UP000010744"/>
    </source>
</evidence>
<feature type="non-terminal residue" evidence="2">
    <location>
        <position position="1"/>
    </location>
</feature>
<sequence>KDPTKAAPPGGSTPNPAHHPTPNASTGDPTYPDDSPNTYNTCAPKSMDPSRSPAINHAYRCARSSTYATPPTPKPPSPHYSSPRRTRAGDIRMTLCPETGHNVIRISNVYNGTKTVVSEDVSEFADVMAKADAAD</sequence>
<keyword evidence="3" id="KW-1185">Reference proteome</keyword>
<protein>
    <submittedName>
        <fullName evidence="2">Uncharacterized protein</fullName>
    </submittedName>
</protein>
<name>A0ABQ0HXE9_GORRU</name>